<name>A0A2T0V0C5_9MICO</name>
<feature type="compositionally biased region" description="Pro residues" evidence="1">
    <location>
        <begin position="100"/>
        <end position="111"/>
    </location>
</feature>
<proteinExistence type="predicted"/>
<dbReference type="OrthoDB" id="3295730at2"/>
<dbReference type="InterPro" id="IPR036894">
    <property type="entry name" value="YbaB-like_sf"/>
</dbReference>
<dbReference type="Gene3D" id="3.30.1310.10">
    <property type="entry name" value="Nucleoid-associated protein YbaB-like domain"/>
    <property type="match status" value="1"/>
</dbReference>
<gene>
    <name evidence="2" type="ORF">BCF74_10120</name>
</gene>
<organism evidence="2 3">
    <name type="scientific">Knoellia remsis</name>
    <dbReference type="NCBI Taxonomy" id="407159"/>
    <lineage>
        <taxon>Bacteria</taxon>
        <taxon>Bacillati</taxon>
        <taxon>Actinomycetota</taxon>
        <taxon>Actinomycetes</taxon>
        <taxon>Micrococcales</taxon>
        <taxon>Intrasporangiaceae</taxon>
        <taxon>Knoellia</taxon>
    </lineage>
</organism>
<evidence type="ECO:0000313" key="2">
    <source>
        <dbReference type="EMBL" id="PRY63622.1"/>
    </source>
</evidence>
<dbReference type="Proteomes" id="UP000237822">
    <property type="component" value="Unassembled WGS sequence"/>
</dbReference>
<dbReference type="RefSeq" id="WP_106295932.1">
    <property type="nucleotide sequence ID" value="NZ_PVTI01000001.1"/>
</dbReference>
<evidence type="ECO:0008006" key="4">
    <source>
        <dbReference type="Google" id="ProtNLM"/>
    </source>
</evidence>
<dbReference type="EMBL" id="PVTI01000001">
    <property type="protein sequence ID" value="PRY63622.1"/>
    <property type="molecule type" value="Genomic_DNA"/>
</dbReference>
<comment type="caution">
    <text evidence="2">The sequence shown here is derived from an EMBL/GenBank/DDBJ whole genome shotgun (WGS) entry which is preliminary data.</text>
</comment>
<dbReference type="AlphaFoldDB" id="A0A2T0V0C5"/>
<reference evidence="2 3" key="1">
    <citation type="submission" date="2018-03" db="EMBL/GenBank/DDBJ databases">
        <title>Genomic Encyclopedia of Archaeal and Bacterial Type Strains, Phase II (KMG-II): from individual species to whole genera.</title>
        <authorList>
            <person name="Goeker M."/>
        </authorList>
    </citation>
    <scope>NUCLEOTIDE SEQUENCE [LARGE SCALE GENOMIC DNA]</scope>
    <source>
        <strain evidence="2 3">ATCC BAA-1496</strain>
    </source>
</reference>
<keyword evidence="3" id="KW-1185">Reference proteome</keyword>
<evidence type="ECO:0000256" key="1">
    <source>
        <dbReference type="SAM" id="MobiDB-lite"/>
    </source>
</evidence>
<protein>
    <recommendedName>
        <fullName evidence="4">YbaB/EbfC DNA-binding family protein</fullName>
    </recommendedName>
</protein>
<evidence type="ECO:0000313" key="3">
    <source>
        <dbReference type="Proteomes" id="UP000237822"/>
    </source>
</evidence>
<accession>A0A2T0V0C5</accession>
<sequence length="244" mass="26482">MADDIREELYEIRERNDREIQRLQVSVPDPVEREQRDAASVVTVRVAADGGVRDIRISHDWRNTVQDSELGGVILETIAQAQAAVAAEYAAALEEQESSPLPPARPAPIPPDDGDAGRGALASPEEAERVMAEVYAEAEAALADVERALDSFGRHTASARSSHGEVIVDINADGDISRFDLDPRWLARAHPANIGRLATETLHRAQTQIDVGLSELDAVVADMQATLSRVGNPYTLSRRLGIQP</sequence>
<feature type="region of interest" description="Disordered" evidence="1">
    <location>
        <begin position="94"/>
        <end position="125"/>
    </location>
</feature>